<accession>A0A317E355</accession>
<dbReference type="InterPro" id="IPR037914">
    <property type="entry name" value="SpoVT-AbrB_sf"/>
</dbReference>
<comment type="caution">
    <text evidence="1">The sequence shown here is derived from an EMBL/GenBank/DDBJ whole genome shotgun (WGS) entry which is preliminary data.</text>
</comment>
<name>A0A317E355_9PROT</name>
<dbReference type="GO" id="GO:0003677">
    <property type="term" value="F:DNA binding"/>
    <property type="evidence" value="ECO:0007669"/>
    <property type="project" value="UniProtKB-KW"/>
</dbReference>
<dbReference type="Gene3D" id="2.10.260.10">
    <property type="match status" value="1"/>
</dbReference>
<proteinExistence type="predicted"/>
<evidence type="ECO:0000313" key="2">
    <source>
        <dbReference type="Proteomes" id="UP000246077"/>
    </source>
</evidence>
<protein>
    <submittedName>
        <fullName evidence="1">AbrB/MazE/SpoVT family DNA-binding domain-containing protein</fullName>
    </submittedName>
</protein>
<reference evidence="2" key="1">
    <citation type="submission" date="2018-05" db="EMBL/GenBank/DDBJ databases">
        <title>Zavarzinia sp. HR-AS.</title>
        <authorList>
            <person name="Lee Y."/>
            <person name="Jeon C.O."/>
        </authorList>
    </citation>
    <scope>NUCLEOTIDE SEQUENCE [LARGE SCALE GENOMIC DNA]</scope>
    <source>
        <strain evidence="2">DSM 1231</strain>
    </source>
</reference>
<organism evidence="1 2">
    <name type="scientific">Zavarzinia compransoris</name>
    <dbReference type="NCBI Taxonomy" id="1264899"/>
    <lineage>
        <taxon>Bacteria</taxon>
        <taxon>Pseudomonadati</taxon>
        <taxon>Pseudomonadota</taxon>
        <taxon>Alphaproteobacteria</taxon>
        <taxon>Rhodospirillales</taxon>
        <taxon>Zavarziniaceae</taxon>
        <taxon>Zavarzinia</taxon>
    </lineage>
</organism>
<evidence type="ECO:0000313" key="1">
    <source>
        <dbReference type="EMBL" id="PWR21071.1"/>
    </source>
</evidence>
<dbReference type="NCBIfam" id="TIGR02609">
    <property type="entry name" value="doc_partner"/>
    <property type="match status" value="1"/>
</dbReference>
<dbReference type="SUPFAM" id="SSF89447">
    <property type="entry name" value="AbrB/MazE/MraZ-like"/>
    <property type="match status" value="1"/>
</dbReference>
<dbReference type="OrthoDB" id="5459182at2"/>
<sequence length="73" mass="8051">MQLKVTTIGNSTGIILPREVLGRLKLEKGDMVHLIETPNGYELTAYDPGFAEEMAAAEGVMRSYRNALKELAK</sequence>
<dbReference type="Proteomes" id="UP000246077">
    <property type="component" value="Unassembled WGS sequence"/>
</dbReference>
<dbReference type="AlphaFoldDB" id="A0A317E355"/>
<gene>
    <name evidence="1" type="ORF">DKG75_11835</name>
</gene>
<dbReference type="InterPro" id="IPR013432">
    <property type="entry name" value="Doc_partner"/>
</dbReference>
<keyword evidence="2" id="KW-1185">Reference proteome</keyword>
<keyword evidence="1" id="KW-0238">DNA-binding</keyword>
<dbReference type="EMBL" id="QGLF01000003">
    <property type="protein sequence ID" value="PWR21071.1"/>
    <property type="molecule type" value="Genomic_DNA"/>
</dbReference>